<keyword evidence="3" id="KW-1185">Reference proteome</keyword>
<organism evidence="2 3">
    <name type="scientific">Rousettus aegyptiacus</name>
    <name type="common">Egyptian fruit bat</name>
    <name type="synonym">Pteropus aegyptiacus</name>
    <dbReference type="NCBI Taxonomy" id="9407"/>
    <lineage>
        <taxon>Eukaryota</taxon>
        <taxon>Metazoa</taxon>
        <taxon>Chordata</taxon>
        <taxon>Craniata</taxon>
        <taxon>Vertebrata</taxon>
        <taxon>Euteleostomi</taxon>
        <taxon>Mammalia</taxon>
        <taxon>Eutheria</taxon>
        <taxon>Laurasiatheria</taxon>
        <taxon>Chiroptera</taxon>
        <taxon>Yinpterochiroptera</taxon>
        <taxon>Pteropodoidea</taxon>
        <taxon>Pteropodidae</taxon>
        <taxon>Rousettinae</taxon>
        <taxon>Rousettus</taxon>
    </lineage>
</organism>
<dbReference type="AlphaFoldDB" id="A0A7J8IMN7"/>
<reference evidence="2 3" key="1">
    <citation type="journal article" date="2020" name="Nature">
        <title>Six reference-quality genomes reveal evolution of bat adaptations.</title>
        <authorList>
            <person name="Jebb D."/>
            <person name="Huang Z."/>
            <person name="Pippel M."/>
            <person name="Hughes G.M."/>
            <person name="Lavrichenko K."/>
            <person name="Devanna P."/>
            <person name="Winkler S."/>
            <person name="Jermiin L.S."/>
            <person name="Skirmuntt E.C."/>
            <person name="Katzourakis A."/>
            <person name="Burkitt-Gray L."/>
            <person name="Ray D.A."/>
            <person name="Sullivan K.A.M."/>
            <person name="Roscito J.G."/>
            <person name="Kirilenko B.M."/>
            <person name="Davalos L.M."/>
            <person name="Corthals A.P."/>
            <person name="Power M.L."/>
            <person name="Jones G."/>
            <person name="Ransome R.D."/>
            <person name="Dechmann D.K.N."/>
            <person name="Locatelli A.G."/>
            <person name="Puechmaille S.J."/>
            <person name="Fedrigo O."/>
            <person name="Jarvis E.D."/>
            <person name="Hiller M."/>
            <person name="Vernes S.C."/>
            <person name="Myers E.W."/>
            <person name="Teeling E.C."/>
        </authorList>
    </citation>
    <scope>NUCLEOTIDE SEQUENCE [LARGE SCALE GENOMIC DNA]</scope>
    <source>
        <strain evidence="2">MRouAeg1</strain>
        <tissue evidence="2">Muscle</tissue>
    </source>
</reference>
<accession>A0A7J8IMN7</accession>
<protein>
    <submittedName>
        <fullName evidence="2">Uncharacterized protein</fullName>
    </submittedName>
</protein>
<dbReference type="Proteomes" id="UP000593571">
    <property type="component" value="Unassembled WGS sequence"/>
</dbReference>
<proteinExistence type="predicted"/>
<feature type="region of interest" description="Disordered" evidence="1">
    <location>
        <begin position="69"/>
        <end position="116"/>
    </location>
</feature>
<name>A0A7J8IMN7_ROUAE</name>
<evidence type="ECO:0000313" key="2">
    <source>
        <dbReference type="EMBL" id="KAF6485551.1"/>
    </source>
</evidence>
<feature type="compositionally biased region" description="Polar residues" evidence="1">
    <location>
        <begin position="73"/>
        <end position="82"/>
    </location>
</feature>
<dbReference type="EMBL" id="JACASE010000003">
    <property type="protein sequence ID" value="KAF6485551.1"/>
    <property type="molecule type" value="Genomic_DNA"/>
</dbReference>
<evidence type="ECO:0000256" key="1">
    <source>
        <dbReference type="SAM" id="MobiDB-lite"/>
    </source>
</evidence>
<comment type="caution">
    <text evidence="2">The sequence shown here is derived from an EMBL/GenBank/DDBJ whole genome shotgun (WGS) entry which is preliminary data.</text>
</comment>
<evidence type="ECO:0000313" key="3">
    <source>
        <dbReference type="Proteomes" id="UP000593571"/>
    </source>
</evidence>
<sequence>MFFGQGQCVHWQTTAAPMLRTTLQRTLQGKEPKEASDHQLVGTEGLIPTAHKEMNPNKNDDTLFSEWLRPPLTNESHAPPQNSHKHEASQRGSRLHLAGLSETHFRSQGRAREPGHRTCLRSTSWAYTQTEKLGCQMKSPM</sequence>
<gene>
    <name evidence="2" type="ORF">HJG63_010706</name>
</gene>